<reference evidence="1 2" key="1">
    <citation type="submission" date="2020-06" db="EMBL/GenBank/DDBJ databases">
        <authorList>
            <person name="Li R."/>
            <person name="Bekaert M."/>
        </authorList>
    </citation>
    <scope>NUCLEOTIDE SEQUENCE [LARGE SCALE GENOMIC DNA]</scope>
    <source>
        <strain evidence="2">wild</strain>
    </source>
</reference>
<name>A0A6J8CCS5_MYTCO</name>
<accession>A0A6J8CCS5</accession>
<dbReference type="AlphaFoldDB" id="A0A6J8CCS5"/>
<protein>
    <submittedName>
        <fullName evidence="1">Uncharacterized protein</fullName>
    </submittedName>
</protein>
<dbReference type="EMBL" id="CACVKT020005176">
    <property type="protein sequence ID" value="CAC5393391.1"/>
    <property type="molecule type" value="Genomic_DNA"/>
</dbReference>
<sequence>MGYGKNPLLTERERLSQIQQELTTRKNTLHEVLEKKDPASVFSTVEKIRRDIPNKSYSKIQPPELVYLEPKEKNMKEVLGSVIRIPEISLIHTFDVLFCEISGLVSLTDDICVMYSNKCSQFFTISGSKFVTTEDIVDADRKGRHNFEKVSDITNIMEKYYCQT</sequence>
<organism evidence="1 2">
    <name type="scientific">Mytilus coruscus</name>
    <name type="common">Sea mussel</name>
    <dbReference type="NCBI Taxonomy" id="42192"/>
    <lineage>
        <taxon>Eukaryota</taxon>
        <taxon>Metazoa</taxon>
        <taxon>Spiralia</taxon>
        <taxon>Lophotrochozoa</taxon>
        <taxon>Mollusca</taxon>
        <taxon>Bivalvia</taxon>
        <taxon>Autobranchia</taxon>
        <taxon>Pteriomorphia</taxon>
        <taxon>Mytilida</taxon>
        <taxon>Mytiloidea</taxon>
        <taxon>Mytilidae</taxon>
        <taxon>Mytilinae</taxon>
        <taxon>Mytilus</taxon>
    </lineage>
</organism>
<dbReference type="OrthoDB" id="6071540at2759"/>
<keyword evidence="2" id="KW-1185">Reference proteome</keyword>
<gene>
    <name evidence="1" type="ORF">MCOR_28260</name>
</gene>
<dbReference type="Proteomes" id="UP000507470">
    <property type="component" value="Unassembled WGS sequence"/>
</dbReference>
<evidence type="ECO:0000313" key="1">
    <source>
        <dbReference type="EMBL" id="CAC5393391.1"/>
    </source>
</evidence>
<proteinExistence type="predicted"/>
<evidence type="ECO:0000313" key="2">
    <source>
        <dbReference type="Proteomes" id="UP000507470"/>
    </source>
</evidence>